<dbReference type="Proteomes" id="UP000276309">
    <property type="component" value="Chromosome"/>
</dbReference>
<dbReference type="RefSeq" id="WP_121847573.1">
    <property type="nucleotide sequence ID" value="NZ_CP032050.1"/>
</dbReference>
<feature type="domain" description="Protein FecR C-terminal" evidence="2">
    <location>
        <begin position="310"/>
        <end position="379"/>
    </location>
</feature>
<sequence length="380" mass="42981">MANIEQFKKVLKLVQQTGRIDQEAFKHLTKEEIELIKDLNSSGLLDESIELLDVNGTEDEWTVIKNKINPHVPKAIPLWKTVVRYAAIFVGLAISTLFLLERNETTFETVQPDPEAITLRTGENAIEVIEEKGNQKIVGSNGKVIANQKGNVLSYSADSEIEELVYSEVQIPYGKIFNVLLSDGTLVHLNSGTKFKYPIKFIKGQNREVFIEGEAYFKVAKDTEHPFIVNADEVAVKVLGTEFNLSSYPDEKNITTVLVEGSVNMTNTYTPDQSTILKPGHRARWGKTYHTTLLDEVDTETFTGWITGEVVFRNTPFHLMAKKLERRYNVSIENRNKSLNSKVLNASFNVNVESIDDILQSLNQLQPFTYHISNNKITIE</sequence>
<dbReference type="KEGG" id="emar:D1013_03545"/>
<evidence type="ECO:0000259" key="2">
    <source>
        <dbReference type="Pfam" id="PF16344"/>
    </source>
</evidence>
<protein>
    <submittedName>
        <fullName evidence="3">FecR family protein</fullName>
    </submittedName>
</protein>
<reference evidence="3 4" key="1">
    <citation type="submission" date="2018-08" db="EMBL/GenBank/DDBJ databases">
        <title>The reduced genetic potential of extracellular carbohydrate catabolism in Euzebyella marina RN62, a Flavobacteriia bacterium isolated from the hadal water.</title>
        <authorList>
            <person name="Xue C."/>
        </authorList>
    </citation>
    <scope>NUCLEOTIDE SEQUENCE [LARGE SCALE GENOMIC DNA]</scope>
    <source>
        <strain evidence="3 4">RN62</strain>
    </source>
</reference>
<gene>
    <name evidence="3" type="ORF">D1013_03545</name>
</gene>
<proteinExistence type="predicted"/>
<dbReference type="InterPro" id="IPR032508">
    <property type="entry name" value="FecR_C"/>
</dbReference>
<dbReference type="PANTHER" id="PTHR30273">
    <property type="entry name" value="PERIPLASMIC SIGNAL SENSOR AND SIGMA FACTOR ACTIVATOR FECR-RELATED"/>
    <property type="match status" value="1"/>
</dbReference>
<dbReference type="Pfam" id="PF04773">
    <property type="entry name" value="FecR"/>
    <property type="match status" value="1"/>
</dbReference>
<dbReference type="Gene3D" id="3.55.50.30">
    <property type="match status" value="1"/>
</dbReference>
<dbReference type="InterPro" id="IPR006860">
    <property type="entry name" value="FecR"/>
</dbReference>
<keyword evidence="4" id="KW-1185">Reference proteome</keyword>
<organism evidence="3 4">
    <name type="scientific">Euzebyella marina</name>
    <dbReference type="NCBI Taxonomy" id="1761453"/>
    <lineage>
        <taxon>Bacteria</taxon>
        <taxon>Pseudomonadati</taxon>
        <taxon>Bacteroidota</taxon>
        <taxon>Flavobacteriia</taxon>
        <taxon>Flavobacteriales</taxon>
        <taxon>Flavobacteriaceae</taxon>
        <taxon>Euzebyella</taxon>
    </lineage>
</organism>
<evidence type="ECO:0000313" key="4">
    <source>
        <dbReference type="Proteomes" id="UP000276309"/>
    </source>
</evidence>
<name>A0A3G2L2S2_9FLAO</name>
<dbReference type="EMBL" id="CP032050">
    <property type="protein sequence ID" value="AYN66521.1"/>
    <property type="molecule type" value="Genomic_DNA"/>
</dbReference>
<dbReference type="Pfam" id="PF16344">
    <property type="entry name" value="FecR_C"/>
    <property type="match status" value="1"/>
</dbReference>
<dbReference type="PANTHER" id="PTHR30273:SF2">
    <property type="entry name" value="PROTEIN FECR"/>
    <property type="match status" value="1"/>
</dbReference>
<dbReference type="AlphaFoldDB" id="A0A3G2L2S2"/>
<dbReference type="Gene3D" id="2.60.120.1440">
    <property type="match status" value="1"/>
</dbReference>
<evidence type="ECO:0000313" key="3">
    <source>
        <dbReference type="EMBL" id="AYN66521.1"/>
    </source>
</evidence>
<dbReference type="OrthoDB" id="651134at2"/>
<evidence type="ECO:0000259" key="1">
    <source>
        <dbReference type="Pfam" id="PF04773"/>
    </source>
</evidence>
<accession>A0A3G2L2S2</accession>
<dbReference type="InterPro" id="IPR012373">
    <property type="entry name" value="Ferrdict_sens_TM"/>
</dbReference>
<feature type="domain" description="FecR protein" evidence="1">
    <location>
        <begin position="173"/>
        <end position="264"/>
    </location>
</feature>
<dbReference type="GO" id="GO:0016989">
    <property type="term" value="F:sigma factor antagonist activity"/>
    <property type="evidence" value="ECO:0007669"/>
    <property type="project" value="TreeGrafter"/>
</dbReference>